<proteinExistence type="predicted"/>
<comment type="caution">
    <text evidence="2">The sequence shown here is derived from an EMBL/GenBank/DDBJ whole genome shotgun (WGS) entry which is preliminary data.</text>
</comment>
<dbReference type="InterPro" id="IPR032774">
    <property type="entry name" value="WG_beta_rep"/>
</dbReference>
<evidence type="ECO:0000256" key="1">
    <source>
        <dbReference type="SAM" id="SignalP"/>
    </source>
</evidence>
<feature type="chain" id="PRO_5045643088" evidence="1">
    <location>
        <begin position="21"/>
        <end position="430"/>
    </location>
</feature>
<name>A0ABT2Y7G3_9MOLU</name>
<evidence type="ECO:0000313" key="2">
    <source>
        <dbReference type="EMBL" id="MCV2232685.1"/>
    </source>
</evidence>
<dbReference type="PANTHER" id="PTHR37841:SF1">
    <property type="entry name" value="DUF3298 DOMAIN-CONTAINING PROTEIN"/>
    <property type="match status" value="1"/>
</dbReference>
<reference evidence="2" key="1">
    <citation type="submission" date="2022-09" db="EMBL/GenBank/DDBJ databases">
        <title>Novel Mycoplasma species identified in domestic and wild animals.</title>
        <authorList>
            <person name="Volokhov D.V."/>
            <person name="Furtak V.A."/>
            <person name="Zagorodnyaya T.A."/>
        </authorList>
    </citation>
    <scope>NUCLEOTIDE SEQUENCE</scope>
    <source>
        <strain evidence="2">Oakley</strain>
    </source>
</reference>
<dbReference type="PANTHER" id="PTHR37841">
    <property type="entry name" value="GLR2918 PROTEIN"/>
    <property type="match status" value="1"/>
</dbReference>
<gene>
    <name evidence="2" type="ORF">N7548_07625</name>
</gene>
<dbReference type="Proteomes" id="UP001177160">
    <property type="component" value="Unassembled WGS sequence"/>
</dbReference>
<keyword evidence="1" id="KW-0732">Signal</keyword>
<dbReference type="RefSeq" id="WP_263608874.1">
    <property type="nucleotide sequence ID" value="NZ_JAOVQM010000008.1"/>
</dbReference>
<protein>
    <submittedName>
        <fullName evidence="2">WG repeat-containing protein</fullName>
    </submittedName>
</protein>
<dbReference type="Pfam" id="PF14903">
    <property type="entry name" value="WG_beta_rep"/>
    <property type="match status" value="3"/>
</dbReference>
<accession>A0ABT2Y7G3</accession>
<dbReference type="EMBL" id="JAOVQM010000008">
    <property type="protein sequence ID" value="MCV2232685.1"/>
    <property type="molecule type" value="Genomic_DNA"/>
</dbReference>
<organism evidence="2 3">
    <name type="scientific">Paracholeplasma manati</name>
    <dbReference type="NCBI Taxonomy" id="591373"/>
    <lineage>
        <taxon>Bacteria</taxon>
        <taxon>Bacillati</taxon>
        <taxon>Mycoplasmatota</taxon>
        <taxon>Mollicutes</taxon>
        <taxon>Acholeplasmatales</taxon>
        <taxon>Acholeplasmataceae</taxon>
        <taxon>Paracholeplasma</taxon>
    </lineage>
</organism>
<keyword evidence="3" id="KW-1185">Reference proteome</keyword>
<feature type="signal peptide" evidence="1">
    <location>
        <begin position="1"/>
        <end position="20"/>
    </location>
</feature>
<dbReference type="PROSITE" id="PS51257">
    <property type="entry name" value="PROKAR_LIPOPROTEIN"/>
    <property type="match status" value="1"/>
</dbReference>
<sequence length="430" mass="48933">MKKILIFVLLLLLLTGCEQNPVDESHDIFKEDLLAVTTGSGTTWGYIDTKGNLVIPYQFYGATAFYQGLAIVLDDQNRANLINKQGEFILEQGYNSIYRDDQTMLFIVEDNGKYGLLGIDGKKIIDLIYDEIQPFSEELAVVKQDDQYGYINTEGQIVIEPSYEKAKPFSNGYAAVSNANLFGYINRKNELMIDYQYRGVSDFNCDDKSIVTILEGTIHQFYLIDKLNNKIIDNVVSIKGSCPIYGVTTTSGSYLYKSDGTLFVDTVFDDINDVDGYYVHAILNGVDTFLYYKSNGEVITSKVNEGQLYRTTIDYEDHYILQTSTNNMQHIYIDEKEIVLDSGNVFQVVSDDLFITGNREYNASGMINSKNEVVIDYVYQSLYQGSDGYVLMRRYDYYGLLNPKYDVLVQPMYVNVCFSYNLNENGYPLA</sequence>
<dbReference type="SUPFAM" id="SSF69360">
    <property type="entry name" value="Cell wall binding repeat"/>
    <property type="match status" value="1"/>
</dbReference>
<evidence type="ECO:0000313" key="3">
    <source>
        <dbReference type="Proteomes" id="UP001177160"/>
    </source>
</evidence>